<evidence type="ECO:0008006" key="4">
    <source>
        <dbReference type="Google" id="ProtNLM"/>
    </source>
</evidence>
<evidence type="ECO:0000313" key="2">
    <source>
        <dbReference type="EMBL" id="EJD36005.1"/>
    </source>
</evidence>
<dbReference type="KEGG" id="adl:AURDEDRAFT_147296"/>
<reference evidence="3" key="1">
    <citation type="journal article" date="2012" name="Science">
        <title>The Paleozoic origin of enzymatic lignin decomposition reconstructed from 31 fungal genomes.</title>
        <authorList>
            <person name="Floudas D."/>
            <person name="Binder M."/>
            <person name="Riley R."/>
            <person name="Barry K."/>
            <person name="Blanchette R.A."/>
            <person name="Henrissat B."/>
            <person name="Martinez A.T."/>
            <person name="Otillar R."/>
            <person name="Spatafora J.W."/>
            <person name="Yadav J.S."/>
            <person name="Aerts A."/>
            <person name="Benoit I."/>
            <person name="Boyd A."/>
            <person name="Carlson A."/>
            <person name="Copeland A."/>
            <person name="Coutinho P.M."/>
            <person name="de Vries R.P."/>
            <person name="Ferreira P."/>
            <person name="Findley K."/>
            <person name="Foster B."/>
            <person name="Gaskell J."/>
            <person name="Glotzer D."/>
            <person name="Gorecki P."/>
            <person name="Heitman J."/>
            <person name="Hesse C."/>
            <person name="Hori C."/>
            <person name="Igarashi K."/>
            <person name="Jurgens J.A."/>
            <person name="Kallen N."/>
            <person name="Kersten P."/>
            <person name="Kohler A."/>
            <person name="Kuees U."/>
            <person name="Kumar T.K.A."/>
            <person name="Kuo A."/>
            <person name="LaButti K."/>
            <person name="Larrondo L.F."/>
            <person name="Lindquist E."/>
            <person name="Ling A."/>
            <person name="Lombard V."/>
            <person name="Lucas S."/>
            <person name="Lundell T."/>
            <person name="Martin R."/>
            <person name="McLaughlin D.J."/>
            <person name="Morgenstern I."/>
            <person name="Morin E."/>
            <person name="Murat C."/>
            <person name="Nagy L.G."/>
            <person name="Nolan M."/>
            <person name="Ohm R.A."/>
            <person name="Patyshakuliyeva A."/>
            <person name="Rokas A."/>
            <person name="Ruiz-Duenas F.J."/>
            <person name="Sabat G."/>
            <person name="Salamov A."/>
            <person name="Samejima M."/>
            <person name="Schmutz J."/>
            <person name="Slot J.C."/>
            <person name="St John F."/>
            <person name="Stenlid J."/>
            <person name="Sun H."/>
            <person name="Sun S."/>
            <person name="Syed K."/>
            <person name="Tsang A."/>
            <person name="Wiebenga A."/>
            <person name="Young D."/>
            <person name="Pisabarro A."/>
            <person name="Eastwood D.C."/>
            <person name="Martin F."/>
            <person name="Cullen D."/>
            <person name="Grigoriev I.V."/>
            <person name="Hibbett D.S."/>
        </authorList>
    </citation>
    <scope>NUCLEOTIDE SEQUENCE [LARGE SCALE GENOMIC DNA]</scope>
    <source>
        <strain evidence="3">TFB10046</strain>
    </source>
</reference>
<evidence type="ECO:0000313" key="3">
    <source>
        <dbReference type="Proteomes" id="UP000006514"/>
    </source>
</evidence>
<name>J0WTV2_AURST</name>
<feature type="region of interest" description="Disordered" evidence="1">
    <location>
        <begin position="106"/>
        <end position="127"/>
    </location>
</feature>
<accession>J0WTV2</accession>
<keyword evidence="3" id="KW-1185">Reference proteome</keyword>
<feature type="region of interest" description="Disordered" evidence="1">
    <location>
        <begin position="304"/>
        <end position="333"/>
    </location>
</feature>
<protein>
    <recommendedName>
        <fullName evidence="4">HNH nuclease domain-containing protein</fullName>
    </recommendedName>
</protein>
<dbReference type="EMBL" id="JH687873">
    <property type="protein sequence ID" value="EJD36005.1"/>
    <property type="molecule type" value="Genomic_DNA"/>
</dbReference>
<dbReference type="AlphaFoldDB" id="J0WTV2"/>
<feature type="compositionally biased region" description="Basic and acidic residues" evidence="1">
    <location>
        <begin position="311"/>
        <end position="333"/>
    </location>
</feature>
<dbReference type="OrthoDB" id="3269637at2759"/>
<gene>
    <name evidence="2" type="ORF">AURDEDRAFT_147296</name>
</gene>
<dbReference type="InParanoid" id="J0WTV2"/>
<dbReference type="Proteomes" id="UP000006514">
    <property type="component" value="Unassembled WGS sequence"/>
</dbReference>
<evidence type="ECO:0000256" key="1">
    <source>
        <dbReference type="SAM" id="MobiDB-lite"/>
    </source>
</evidence>
<proteinExistence type="predicted"/>
<feature type="compositionally biased region" description="Low complexity" evidence="1">
    <location>
        <begin position="111"/>
        <end position="126"/>
    </location>
</feature>
<sequence>MAAEQLKHPSVTFRVPCPTHEESEDDFRLVVPLADLRVLVRRPIRWMHLVAWGILNCHGEVRSSEGVLQDLDMDIDALNDGDEYLFVVNPGETALLLNFEHTRAPAKGTGSETSSSDNYSDSASIDGDTVLDDRDGRFCVFTGYEMAERAHVLPRRFAIDADALQTLSRNRSFGIEHHLDPTNTITMFQSLHALMDRRRAFVLATDDVFLRDGDIPLPTGQLLGAPDWQARPRPTGPTNTFIWQTLPSLVKGTPPLVRINERARFRNPASASLPSPSAVNYVYVAGMLDLYLDKNAESFKLLSRPVLPSPDNKDDSVKRQQRGDAARHRQSRPREMDSIELLFRLTHGGRYLDYYDEQRKLAEAEKICAIDKWRLSLPNTDTGET</sequence>
<organism evidence="2 3">
    <name type="scientific">Auricularia subglabra (strain TFB-10046 / SS5)</name>
    <name type="common">White-rot fungus</name>
    <name type="synonym">Auricularia delicata (strain TFB10046)</name>
    <dbReference type="NCBI Taxonomy" id="717982"/>
    <lineage>
        <taxon>Eukaryota</taxon>
        <taxon>Fungi</taxon>
        <taxon>Dikarya</taxon>
        <taxon>Basidiomycota</taxon>
        <taxon>Agaricomycotina</taxon>
        <taxon>Agaricomycetes</taxon>
        <taxon>Auriculariales</taxon>
        <taxon>Auriculariaceae</taxon>
        <taxon>Auricularia</taxon>
    </lineage>
</organism>